<proteinExistence type="predicted"/>
<protein>
    <recommendedName>
        <fullName evidence="1">MlaB-like STAS domain-containing protein</fullName>
    </recommendedName>
</protein>
<dbReference type="Gene3D" id="3.30.750.24">
    <property type="entry name" value="STAS domain"/>
    <property type="match status" value="1"/>
</dbReference>
<dbReference type="AlphaFoldDB" id="A0A0H4IDW8"/>
<dbReference type="RefSeq" id="WP_048386645.1">
    <property type="nucleotide sequence ID" value="NZ_CP011494.1"/>
</dbReference>
<dbReference type="Proteomes" id="UP000036406">
    <property type="component" value="Chromosome"/>
</dbReference>
<sequence>MSASNPQPTLNFSDNNLTIDGEADAMVAADLRQRGEALLAGAKGDITVDLAKLTSASSSLLSVLLCWQRFARERALNLRYEHPGERLLALAALANLNDALPGFSAVRPGVNPD</sequence>
<evidence type="ECO:0000259" key="1">
    <source>
        <dbReference type="Pfam" id="PF13466"/>
    </source>
</evidence>
<evidence type="ECO:0000313" key="3">
    <source>
        <dbReference type="Proteomes" id="UP000036406"/>
    </source>
</evidence>
<dbReference type="InterPro" id="IPR058548">
    <property type="entry name" value="MlaB-like_STAS"/>
</dbReference>
<dbReference type="PATRIC" id="fig|330734.3.peg.2657"/>
<accession>A0A0H4IDW8</accession>
<name>A0A0H4IDW8_9GAMM</name>
<dbReference type="SUPFAM" id="SSF52091">
    <property type="entry name" value="SpoIIaa-like"/>
    <property type="match status" value="1"/>
</dbReference>
<dbReference type="InterPro" id="IPR036513">
    <property type="entry name" value="STAS_dom_sf"/>
</dbReference>
<feature type="domain" description="MlaB-like STAS" evidence="1">
    <location>
        <begin position="17"/>
        <end position="96"/>
    </location>
</feature>
<dbReference type="EMBL" id="CP011494">
    <property type="protein sequence ID" value="AKO53162.1"/>
    <property type="molecule type" value="Genomic_DNA"/>
</dbReference>
<reference evidence="2 3" key="1">
    <citation type="submission" date="2015-05" db="EMBL/GenBank/DDBJ databases">
        <title>Complete genome of Marinobacter psychrophilus strain 20041T isolated from sea-ice of the Canadian Basin.</title>
        <authorList>
            <person name="Song L."/>
            <person name="Ren L."/>
            <person name="Yu Y."/>
            <person name="Wang X."/>
        </authorList>
    </citation>
    <scope>NUCLEOTIDE SEQUENCE [LARGE SCALE GENOMIC DNA]</scope>
    <source>
        <strain evidence="2 3">20041</strain>
    </source>
</reference>
<keyword evidence="3" id="KW-1185">Reference proteome</keyword>
<gene>
    <name evidence="2" type="ORF">ABA45_12685</name>
</gene>
<dbReference type="Pfam" id="PF13466">
    <property type="entry name" value="STAS_2"/>
    <property type="match status" value="1"/>
</dbReference>
<dbReference type="KEGG" id="mpq:ABA45_12685"/>
<evidence type="ECO:0000313" key="2">
    <source>
        <dbReference type="EMBL" id="AKO53162.1"/>
    </source>
</evidence>
<organism evidence="2 3">
    <name type="scientific">Marinobacter psychrophilus</name>
    <dbReference type="NCBI Taxonomy" id="330734"/>
    <lineage>
        <taxon>Bacteria</taxon>
        <taxon>Pseudomonadati</taxon>
        <taxon>Pseudomonadota</taxon>
        <taxon>Gammaproteobacteria</taxon>
        <taxon>Pseudomonadales</taxon>
        <taxon>Marinobacteraceae</taxon>
        <taxon>Marinobacter</taxon>
    </lineage>
</organism>
<dbReference type="STRING" id="330734.ABA45_12685"/>